<gene>
    <name evidence="1" type="ORF">EDD28_0884</name>
</gene>
<dbReference type="OrthoDB" id="1163038at2"/>
<comment type="caution">
    <text evidence="1">The sequence shown here is derived from an EMBL/GenBank/DDBJ whole genome shotgun (WGS) entry which is preliminary data.</text>
</comment>
<dbReference type="Proteomes" id="UP000275356">
    <property type="component" value="Unassembled WGS sequence"/>
</dbReference>
<evidence type="ECO:0000313" key="1">
    <source>
        <dbReference type="EMBL" id="ROR96301.1"/>
    </source>
</evidence>
<proteinExistence type="predicted"/>
<evidence type="ECO:0000313" key="2">
    <source>
        <dbReference type="Proteomes" id="UP000275356"/>
    </source>
</evidence>
<keyword evidence="2" id="KW-1185">Reference proteome</keyword>
<accession>A0A3N2D948</accession>
<evidence type="ECO:0008006" key="3">
    <source>
        <dbReference type="Google" id="ProtNLM"/>
    </source>
</evidence>
<organism evidence="1 2">
    <name type="scientific">Salana multivorans</name>
    <dbReference type="NCBI Taxonomy" id="120377"/>
    <lineage>
        <taxon>Bacteria</taxon>
        <taxon>Bacillati</taxon>
        <taxon>Actinomycetota</taxon>
        <taxon>Actinomycetes</taxon>
        <taxon>Micrococcales</taxon>
        <taxon>Beutenbergiaceae</taxon>
        <taxon>Salana</taxon>
    </lineage>
</organism>
<protein>
    <recommendedName>
        <fullName evidence="3">ABM domain-containing protein</fullName>
    </recommendedName>
</protein>
<sequence>MAYLEITLTVEEADRPAAADVYTRYRQPFLDTVRGAVSKQLLVREEDVQVLHGFETVADAQAYLSSDLFTTDVVAGLAPLLKAEPEIRIYENV</sequence>
<name>A0A3N2D948_9MICO</name>
<dbReference type="AlphaFoldDB" id="A0A3N2D948"/>
<dbReference type="EMBL" id="RKHQ01000001">
    <property type="protein sequence ID" value="ROR96301.1"/>
    <property type="molecule type" value="Genomic_DNA"/>
</dbReference>
<reference evidence="1 2" key="1">
    <citation type="submission" date="2018-11" db="EMBL/GenBank/DDBJ databases">
        <title>Sequencing the genomes of 1000 actinobacteria strains.</title>
        <authorList>
            <person name="Klenk H.-P."/>
        </authorList>
    </citation>
    <scope>NUCLEOTIDE SEQUENCE [LARGE SCALE GENOMIC DNA]</scope>
    <source>
        <strain evidence="1 2">DSM 13521</strain>
    </source>
</reference>
<dbReference type="RefSeq" id="WP_123738499.1">
    <property type="nucleotide sequence ID" value="NZ_RKHQ01000001.1"/>
</dbReference>